<evidence type="ECO:0000256" key="3">
    <source>
        <dbReference type="ARBA" id="ARBA00023015"/>
    </source>
</evidence>
<keyword evidence="12" id="KW-0251">Elongation factor</keyword>
<dbReference type="PANTHER" id="PTHR30437">
    <property type="entry name" value="TRANSCRIPTION ELONGATION FACTOR GREA"/>
    <property type="match status" value="1"/>
</dbReference>
<evidence type="ECO:0000313" key="12">
    <source>
        <dbReference type="EMBL" id="KTD44079.1"/>
    </source>
</evidence>
<keyword evidence="3 8" id="KW-0805">Transcription regulation</keyword>
<evidence type="ECO:0000256" key="4">
    <source>
        <dbReference type="ARBA" id="ARBA00023125"/>
    </source>
</evidence>
<gene>
    <name evidence="8 12" type="primary">greA</name>
    <name evidence="12" type="ORF">Loak_0221</name>
</gene>
<organism evidence="12 13">
    <name type="scientific">Legionella oakridgensis</name>
    <dbReference type="NCBI Taxonomy" id="29423"/>
    <lineage>
        <taxon>Bacteria</taxon>
        <taxon>Pseudomonadati</taxon>
        <taxon>Pseudomonadota</taxon>
        <taxon>Gammaproteobacteria</taxon>
        <taxon>Legionellales</taxon>
        <taxon>Legionellaceae</taxon>
        <taxon>Legionella</taxon>
    </lineage>
</organism>
<evidence type="ECO:0000259" key="11">
    <source>
        <dbReference type="Pfam" id="PF03449"/>
    </source>
</evidence>
<dbReference type="GO" id="GO:0032784">
    <property type="term" value="P:regulation of DNA-templated transcription elongation"/>
    <property type="evidence" value="ECO:0007669"/>
    <property type="project" value="UniProtKB-UniRule"/>
</dbReference>
<dbReference type="GO" id="GO:0006354">
    <property type="term" value="P:DNA-templated transcription elongation"/>
    <property type="evidence" value="ECO:0007669"/>
    <property type="project" value="TreeGrafter"/>
</dbReference>
<protein>
    <recommendedName>
        <fullName evidence="2 8">Transcription elongation factor GreA</fullName>
    </recommendedName>
    <alternativeName>
        <fullName evidence="7 8">Transcript cleavage factor GreA</fullName>
    </alternativeName>
</protein>
<dbReference type="PROSITE" id="PS00829">
    <property type="entry name" value="GREAB_1"/>
    <property type="match status" value="1"/>
</dbReference>
<evidence type="ECO:0000256" key="7">
    <source>
        <dbReference type="ARBA" id="ARBA00030776"/>
    </source>
</evidence>
<dbReference type="FunFam" id="1.10.287.180:FF:000001">
    <property type="entry name" value="Transcription elongation factor GreA"/>
    <property type="match status" value="1"/>
</dbReference>
<dbReference type="Gene3D" id="3.10.50.30">
    <property type="entry name" value="Transcription elongation factor, GreA/GreB, C-terminal domain"/>
    <property type="match status" value="1"/>
</dbReference>
<dbReference type="InterPro" id="IPR036805">
    <property type="entry name" value="Tscrpt_elong_fac_GreA/B_N_sf"/>
</dbReference>
<reference evidence="12 13" key="1">
    <citation type="submission" date="2015-11" db="EMBL/GenBank/DDBJ databases">
        <title>Genomic analysis of 38 Legionella species identifies large and diverse effector repertoires.</title>
        <authorList>
            <person name="Burstein D."/>
            <person name="Amaro F."/>
            <person name="Zusman T."/>
            <person name="Lifshitz Z."/>
            <person name="Cohen O."/>
            <person name="Gilbert J.A."/>
            <person name="Pupko T."/>
            <person name="Shuman H.A."/>
            <person name="Segal G."/>
        </authorList>
    </citation>
    <scope>NUCLEOTIDE SEQUENCE [LARGE SCALE GENOMIC DNA]</scope>
    <source>
        <strain evidence="12 13">Oak Ridge-10</strain>
    </source>
</reference>
<dbReference type="InterPro" id="IPR018151">
    <property type="entry name" value="TF_GreA/GreB_CS"/>
</dbReference>
<evidence type="ECO:0000259" key="10">
    <source>
        <dbReference type="Pfam" id="PF01272"/>
    </source>
</evidence>
<dbReference type="Pfam" id="PF03449">
    <property type="entry name" value="GreA_GreB_N"/>
    <property type="match status" value="1"/>
</dbReference>
<dbReference type="AlphaFoldDB" id="A0A0W0XHG5"/>
<dbReference type="HAMAP" id="MF_00105">
    <property type="entry name" value="GreA_GreB"/>
    <property type="match status" value="1"/>
</dbReference>
<dbReference type="InterPro" id="IPR006359">
    <property type="entry name" value="Tscrpt_elong_fac_GreA"/>
</dbReference>
<comment type="caution">
    <text evidence="12">The sequence shown here is derived from an EMBL/GenBank/DDBJ whole genome shotgun (WGS) entry which is preliminary data.</text>
</comment>
<dbReference type="PIRSF" id="PIRSF006092">
    <property type="entry name" value="GreA_GreB"/>
    <property type="match status" value="1"/>
</dbReference>
<dbReference type="InterPro" id="IPR022691">
    <property type="entry name" value="Tscrpt_elong_fac_GreA/B_N"/>
</dbReference>
<dbReference type="InterPro" id="IPR001437">
    <property type="entry name" value="Tscrpt_elong_fac_GreA/B_C"/>
</dbReference>
<name>A0A0W0XHG5_9GAMM</name>
<proteinExistence type="inferred from homology"/>
<evidence type="ECO:0000256" key="9">
    <source>
        <dbReference type="RuleBase" id="RU000556"/>
    </source>
</evidence>
<dbReference type="InterPro" id="IPR036953">
    <property type="entry name" value="GreA/GreB_C_sf"/>
</dbReference>
<dbReference type="Gene3D" id="1.10.287.180">
    <property type="entry name" value="Transcription elongation factor, GreA/GreB, N-terminal domain"/>
    <property type="match status" value="1"/>
</dbReference>
<dbReference type="SUPFAM" id="SSF46557">
    <property type="entry name" value="GreA transcript cleavage protein, N-terminal domain"/>
    <property type="match status" value="1"/>
</dbReference>
<dbReference type="GO" id="GO:0003746">
    <property type="term" value="F:translation elongation factor activity"/>
    <property type="evidence" value="ECO:0007669"/>
    <property type="project" value="UniProtKB-KW"/>
</dbReference>
<dbReference type="InterPro" id="IPR023459">
    <property type="entry name" value="Tscrpt_elong_fac_GreA/B_fam"/>
</dbReference>
<dbReference type="NCBIfam" id="NF001264">
    <property type="entry name" value="PRK00226.1-5"/>
    <property type="match status" value="1"/>
</dbReference>
<keyword evidence="5 8" id="KW-0804">Transcription</keyword>
<dbReference type="GO" id="GO:0003677">
    <property type="term" value="F:DNA binding"/>
    <property type="evidence" value="ECO:0007669"/>
    <property type="project" value="UniProtKB-UniRule"/>
</dbReference>
<dbReference type="SUPFAM" id="SSF54534">
    <property type="entry name" value="FKBP-like"/>
    <property type="match status" value="1"/>
</dbReference>
<dbReference type="PANTHER" id="PTHR30437:SF4">
    <property type="entry name" value="TRANSCRIPTION ELONGATION FACTOR GREA"/>
    <property type="match status" value="1"/>
</dbReference>
<sequence length="162" mass="18016">MQKHPMTLNGAAALKKELHHLKTVERPRIIDAIATARAHGDLKENAEYHAAREQQSFVEGRIQELEAKLSNAQIVDISKMNNQGKVIFGTTVRLCHVQTETEITYQIVGEDEADLKLNKISYSSPIGRALIGKQLDDIVVVHTPGGMVEYEIIAVDYVIEDA</sequence>
<dbReference type="Proteomes" id="UP000054858">
    <property type="component" value="Unassembled WGS sequence"/>
</dbReference>
<dbReference type="FunFam" id="3.10.50.30:FF:000001">
    <property type="entry name" value="Transcription elongation factor GreA"/>
    <property type="match status" value="1"/>
</dbReference>
<dbReference type="NCBIfam" id="NF001261">
    <property type="entry name" value="PRK00226.1-2"/>
    <property type="match status" value="1"/>
</dbReference>
<dbReference type="PATRIC" id="fig|29423.5.peg.226"/>
<evidence type="ECO:0000256" key="2">
    <source>
        <dbReference type="ARBA" id="ARBA00013729"/>
    </source>
</evidence>
<keyword evidence="4 8" id="KW-0238">DNA-binding</keyword>
<evidence type="ECO:0000256" key="8">
    <source>
        <dbReference type="HAMAP-Rule" id="MF_00105"/>
    </source>
</evidence>
<dbReference type="RefSeq" id="WP_025386273.1">
    <property type="nucleotide sequence ID" value="NZ_LCUA01000020.1"/>
</dbReference>
<dbReference type="EMBL" id="LNYP01000004">
    <property type="protein sequence ID" value="KTD44079.1"/>
    <property type="molecule type" value="Genomic_DNA"/>
</dbReference>
<accession>A0A0W0XHG5</accession>
<dbReference type="NCBIfam" id="TIGR01462">
    <property type="entry name" value="greA"/>
    <property type="match status" value="1"/>
</dbReference>
<evidence type="ECO:0000256" key="1">
    <source>
        <dbReference type="ARBA" id="ARBA00008213"/>
    </source>
</evidence>
<dbReference type="InterPro" id="IPR028624">
    <property type="entry name" value="Tscrpt_elong_fac_GreA/B"/>
</dbReference>
<dbReference type="NCBIfam" id="NF001263">
    <property type="entry name" value="PRK00226.1-4"/>
    <property type="match status" value="1"/>
</dbReference>
<evidence type="ECO:0000313" key="13">
    <source>
        <dbReference type="Proteomes" id="UP000054858"/>
    </source>
</evidence>
<dbReference type="PROSITE" id="PS00830">
    <property type="entry name" value="GREAB_2"/>
    <property type="match status" value="1"/>
</dbReference>
<feature type="domain" description="Transcription elongation factor GreA/GreB N-terminal" evidence="11">
    <location>
        <begin position="5"/>
        <end position="74"/>
    </location>
</feature>
<keyword evidence="12" id="KW-0648">Protein biosynthesis</keyword>
<evidence type="ECO:0000256" key="5">
    <source>
        <dbReference type="ARBA" id="ARBA00023163"/>
    </source>
</evidence>
<evidence type="ECO:0000256" key="6">
    <source>
        <dbReference type="ARBA" id="ARBA00024916"/>
    </source>
</evidence>
<feature type="domain" description="Transcription elongation factor GreA/GreB C-terminal" evidence="10">
    <location>
        <begin position="83"/>
        <end position="157"/>
    </location>
</feature>
<dbReference type="GO" id="GO:0070063">
    <property type="term" value="F:RNA polymerase binding"/>
    <property type="evidence" value="ECO:0007669"/>
    <property type="project" value="InterPro"/>
</dbReference>
<comment type="function">
    <text evidence="6 8 9">Necessary for efficient RNA polymerase transcription elongation past template-encoded arresting sites. The arresting sites in DNA have the property of trapping a certain fraction of elongating RNA polymerases that pass through, resulting in locked ternary complexes. Cleavage of the nascent transcript by cleavage factors such as GreA or GreB allows the resumption of elongation from the new 3'terminus. GreA releases sequences of 2 to 3 nucleotides.</text>
</comment>
<dbReference type="Pfam" id="PF01272">
    <property type="entry name" value="GreA_GreB"/>
    <property type="match status" value="1"/>
</dbReference>
<comment type="similarity">
    <text evidence="1 8 9">Belongs to the GreA/GreB family.</text>
</comment>